<keyword evidence="1" id="KW-0378">Hydrolase</keyword>
<dbReference type="EMBL" id="JBHSBL010000019">
    <property type="protein sequence ID" value="MFC4068582.1"/>
    <property type="molecule type" value="Genomic_DNA"/>
</dbReference>
<dbReference type="SUPFAM" id="SSF51126">
    <property type="entry name" value="Pectin lyase-like"/>
    <property type="match status" value="1"/>
</dbReference>
<sequence length="775" mass="80584">MSKVSKAAVALLPMLTVPLVASGPAAAAAASPPVYSLAATVAPAPMTLAECNAPSCVVAPAPTGGDDWANLTDAVTVATARATPAQPVTVLLDQGTYRLGKSLKLPPDVNLRGRGITATTVSMITANWANFNYGFLISWDFQHRAAGASSNLVSDLTVNGNCREGAGLPTPSDMPGRPGEFCDFRGADGKLAPTNAGGGISVGDNWTVRQVRFTNLEYFKIWAGDAVTNVRITDNRFDNWGGAESGDEDNVGGGSKNDGVIVEYNQFDRTIRGNSFDFTNAIRTTVRNNVVRSDGTIAAARKEKSLYGNMYLEGIQQAVVADNVLWGAQITLKTNSGYAHSGENKDITNPRDSIVSGNRVSYSGETGISINYDDYKEGGSLGRPGVWGVDSAAGEVHYVRAGGNNVIRDNVVEYSGRSGILVYGTYAAAKTAGDVISGNTVTNSGWGGSTVYDTGAGLFDTAGIGLSIGTGDQIYGNTIADDPAKKTTWYGIDLGARRASTSPSAYSLTGPAGEVNTVTNVIGTAYHEQTKISEPVTGLVATGKTLTWDEAYALENRAIRGYRIYRDGNVVGDLSVGSVSVPGNLLTADESSFENAAAGTTGWTAGNRTTLARVTGNGSRGTASMTLTSSGTGEVSVAGRKINATPGQVYTSVISARAMAAAGSGRQVRAGLKITTASGQVLNLATNNRSTVDATNSWITSSYSYTAPADAVSVQAWYLIEGTVAGEAHMVDRLGLVAGTRTEQFTETGAPANAVYHVVSYTANDNSMPQSVIVP</sequence>
<gene>
    <name evidence="4" type="ORF">ACFO0C_26945</name>
</gene>
<dbReference type="InterPro" id="IPR011050">
    <property type="entry name" value="Pectin_lyase_fold/virulence"/>
</dbReference>
<accession>A0ABV8IWE8</accession>
<dbReference type="InterPro" id="IPR006626">
    <property type="entry name" value="PbH1"/>
</dbReference>
<keyword evidence="2" id="KW-0732">Signal</keyword>
<evidence type="ECO:0000256" key="1">
    <source>
        <dbReference type="ARBA" id="ARBA00022801"/>
    </source>
</evidence>
<evidence type="ECO:0000259" key="3">
    <source>
        <dbReference type="Pfam" id="PF02018"/>
    </source>
</evidence>
<dbReference type="Gene3D" id="2.60.120.260">
    <property type="entry name" value="Galactose-binding domain-like"/>
    <property type="match status" value="1"/>
</dbReference>
<dbReference type="Gene3D" id="2.160.20.10">
    <property type="entry name" value="Single-stranded right-handed beta-helix, Pectin lyase-like"/>
    <property type="match status" value="1"/>
</dbReference>
<dbReference type="Proteomes" id="UP001595867">
    <property type="component" value="Unassembled WGS sequence"/>
</dbReference>
<comment type="caution">
    <text evidence="4">The sequence shown here is derived from an EMBL/GenBank/DDBJ whole genome shotgun (WGS) entry which is preliminary data.</text>
</comment>
<feature type="domain" description="CBM-cenC" evidence="3">
    <location>
        <begin position="590"/>
        <end position="714"/>
    </location>
</feature>
<organism evidence="4 5">
    <name type="scientific">Actinoplanes subglobosus</name>
    <dbReference type="NCBI Taxonomy" id="1547892"/>
    <lineage>
        <taxon>Bacteria</taxon>
        <taxon>Bacillati</taxon>
        <taxon>Actinomycetota</taxon>
        <taxon>Actinomycetes</taxon>
        <taxon>Micromonosporales</taxon>
        <taxon>Micromonosporaceae</taxon>
        <taxon>Actinoplanes</taxon>
    </lineage>
</organism>
<evidence type="ECO:0000313" key="5">
    <source>
        <dbReference type="Proteomes" id="UP001595867"/>
    </source>
</evidence>
<feature type="signal peptide" evidence="2">
    <location>
        <begin position="1"/>
        <end position="21"/>
    </location>
</feature>
<name>A0ABV8IWE8_9ACTN</name>
<evidence type="ECO:0000256" key="2">
    <source>
        <dbReference type="SAM" id="SignalP"/>
    </source>
</evidence>
<protein>
    <submittedName>
        <fullName evidence="4">Carbohydrate binding domain-containing protein</fullName>
    </submittedName>
</protein>
<keyword evidence="5" id="KW-1185">Reference proteome</keyword>
<dbReference type="Pfam" id="PF02018">
    <property type="entry name" value="CBM_4_9"/>
    <property type="match status" value="1"/>
</dbReference>
<dbReference type="InterPro" id="IPR012334">
    <property type="entry name" value="Pectin_lyas_fold"/>
</dbReference>
<dbReference type="RefSeq" id="WP_378069475.1">
    <property type="nucleotide sequence ID" value="NZ_JBHSBL010000019.1"/>
</dbReference>
<dbReference type="SMART" id="SM00710">
    <property type="entry name" value="PbH1"/>
    <property type="match status" value="8"/>
</dbReference>
<dbReference type="InterPro" id="IPR003305">
    <property type="entry name" value="CenC_carb-bd"/>
</dbReference>
<proteinExistence type="predicted"/>
<feature type="chain" id="PRO_5046595310" evidence="2">
    <location>
        <begin position="22"/>
        <end position="775"/>
    </location>
</feature>
<evidence type="ECO:0000313" key="4">
    <source>
        <dbReference type="EMBL" id="MFC4068582.1"/>
    </source>
</evidence>
<reference evidence="5" key="1">
    <citation type="journal article" date="2019" name="Int. J. Syst. Evol. Microbiol.">
        <title>The Global Catalogue of Microorganisms (GCM) 10K type strain sequencing project: providing services to taxonomists for standard genome sequencing and annotation.</title>
        <authorList>
            <consortium name="The Broad Institute Genomics Platform"/>
            <consortium name="The Broad Institute Genome Sequencing Center for Infectious Disease"/>
            <person name="Wu L."/>
            <person name="Ma J."/>
        </authorList>
    </citation>
    <scope>NUCLEOTIDE SEQUENCE [LARGE SCALE GENOMIC DNA]</scope>
    <source>
        <strain evidence="5">TBRC 5832</strain>
    </source>
</reference>